<protein>
    <submittedName>
        <fullName evidence="1">Uncharacterized protein</fullName>
    </submittedName>
</protein>
<organism evidence="1">
    <name type="scientific">Uncultured Desulfatiglans sp</name>
    <dbReference type="NCBI Taxonomy" id="1748965"/>
    <lineage>
        <taxon>Bacteria</taxon>
        <taxon>Pseudomonadati</taxon>
        <taxon>Thermodesulfobacteriota</taxon>
        <taxon>Desulfobacteria</taxon>
        <taxon>Desulfatiglandales</taxon>
        <taxon>Desulfatiglandaceae</taxon>
        <taxon>Desulfatiglans</taxon>
        <taxon>environmental samples</taxon>
    </lineage>
</organism>
<reference evidence="1" key="1">
    <citation type="submission" date="2018-07" db="EMBL/GenBank/DDBJ databases">
        <authorList>
            <consortium name="Genoscope - CEA"/>
            <person name="William W."/>
        </authorList>
    </citation>
    <scope>NUCLEOTIDE SEQUENCE</scope>
    <source>
        <strain evidence="1">IK1</strain>
    </source>
</reference>
<proteinExistence type="predicted"/>
<dbReference type="GO" id="GO:0019867">
    <property type="term" value="C:outer membrane"/>
    <property type="evidence" value="ECO:0007669"/>
    <property type="project" value="InterPro"/>
</dbReference>
<dbReference type="AlphaFoldDB" id="A0A653ACZ1"/>
<dbReference type="PROSITE" id="PS51257">
    <property type="entry name" value="PROKAR_LIPOPROTEIN"/>
    <property type="match status" value="1"/>
</dbReference>
<dbReference type="PANTHER" id="PTHR37530">
    <property type="entry name" value="OUTER MEMBRANE PROTEIN SLP"/>
    <property type="match status" value="1"/>
</dbReference>
<dbReference type="InterPro" id="IPR004658">
    <property type="entry name" value="OMP_Slp"/>
</dbReference>
<name>A0A653ACZ1_UNCDX</name>
<gene>
    <name evidence="1" type="ORF">TRIP_B360024</name>
</gene>
<evidence type="ECO:0000313" key="1">
    <source>
        <dbReference type="EMBL" id="VBB45931.1"/>
    </source>
</evidence>
<dbReference type="PANTHER" id="PTHR37530:SF1">
    <property type="entry name" value="OUTER MEMBRANE PROTEIN SLP"/>
    <property type="match status" value="1"/>
</dbReference>
<accession>A0A653ACZ1</accession>
<dbReference type="Pfam" id="PF03843">
    <property type="entry name" value="Slp"/>
    <property type="match status" value="1"/>
</dbReference>
<dbReference type="EMBL" id="UPXX01000030">
    <property type="protein sequence ID" value="VBB45931.1"/>
    <property type="molecule type" value="Genomic_DNA"/>
</dbReference>
<sequence length="171" mass="18619">MKKKTETILILVAALFLLGACSPIPPQLRHSSELDVPFATLVSGADAHKGKTVLLGGKVLAIQPEAARTLITVQQCPLNHEGRPHCKTDSGGVFLVSYHGKPLEPLSRPDQEITAVGKIIGLEKNDGSHCASGCLMIDSEEVYLWAMAPPADYKLWPRYPFDRGARSWEGY</sequence>